<organism evidence="1 2">
    <name type="scientific">Micromonospora carbonacea</name>
    <dbReference type="NCBI Taxonomy" id="47853"/>
    <lineage>
        <taxon>Bacteria</taxon>
        <taxon>Bacillati</taxon>
        <taxon>Actinomycetota</taxon>
        <taxon>Actinomycetes</taxon>
        <taxon>Micromonosporales</taxon>
        <taxon>Micromonosporaceae</taxon>
        <taxon>Micromonospora</taxon>
    </lineage>
</organism>
<gene>
    <name evidence="1" type="ORF">GA0070563_112139</name>
</gene>
<protein>
    <submittedName>
        <fullName evidence="1">Uncharacterized protein</fullName>
    </submittedName>
</protein>
<dbReference type="Proteomes" id="UP000183585">
    <property type="component" value="Unassembled WGS sequence"/>
</dbReference>
<dbReference type="RefSeq" id="WP_074476924.1">
    <property type="nucleotide sequence ID" value="NZ_FMCT01000012.1"/>
</dbReference>
<dbReference type="EMBL" id="FMCT01000012">
    <property type="protein sequence ID" value="SCF42838.1"/>
    <property type="molecule type" value="Genomic_DNA"/>
</dbReference>
<evidence type="ECO:0000313" key="1">
    <source>
        <dbReference type="EMBL" id="SCF42838.1"/>
    </source>
</evidence>
<dbReference type="AlphaFoldDB" id="A0A1C5AC69"/>
<accession>A0A1C5AC69</accession>
<reference evidence="2" key="1">
    <citation type="submission" date="2016-06" db="EMBL/GenBank/DDBJ databases">
        <authorList>
            <person name="Varghese N."/>
            <person name="Submissions Spin"/>
        </authorList>
    </citation>
    <scope>NUCLEOTIDE SEQUENCE [LARGE SCALE GENOMIC DNA]</scope>
    <source>
        <strain evidence="2">DSM 43168</strain>
    </source>
</reference>
<proteinExistence type="predicted"/>
<evidence type="ECO:0000313" key="2">
    <source>
        <dbReference type="Proteomes" id="UP000183585"/>
    </source>
</evidence>
<keyword evidence="2" id="KW-1185">Reference proteome</keyword>
<sequence>MTELAPWLDQQITAAETRTRELLYWAQQTILTLQDPKLLGKHIPGWHDWPKAEQMCRERLAELDAMRAVLTEHAPERVGILPVCAVCADPPAYDATWRDYPCHTVRSLAAAFSTEPGYQPEWIPHD</sequence>
<name>A0A1C5AC69_9ACTN</name>